<evidence type="ECO:0000256" key="4">
    <source>
        <dbReference type="ARBA" id="ARBA00022475"/>
    </source>
</evidence>
<dbReference type="PROSITE" id="PS50928">
    <property type="entry name" value="ABC_TM1"/>
    <property type="match status" value="1"/>
</dbReference>
<dbReference type="Pfam" id="PF00528">
    <property type="entry name" value="BPD_transp_1"/>
    <property type="match status" value="1"/>
</dbReference>
<dbReference type="Proteomes" id="UP000029567">
    <property type="component" value="Unassembled WGS sequence"/>
</dbReference>
<dbReference type="Gene3D" id="1.10.3720.10">
    <property type="entry name" value="MetI-like"/>
    <property type="match status" value="1"/>
</dbReference>
<keyword evidence="3" id="KW-0813">Transport</keyword>
<keyword evidence="9 13" id="KW-0472">Membrane</keyword>
<name>A0A0E3BGI8_9BURK</name>
<dbReference type="InterPro" id="IPR005667">
    <property type="entry name" value="Sulph_transpt2"/>
</dbReference>
<feature type="compositionally biased region" description="Polar residues" evidence="12">
    <location>
        <begin position="346"/>
        <end position="356"/>
    </location>
</feature>
<evidence type="ECO:0000313" key="16">
    <source>
        <dbReference type="Proteomes" id="UP000029567"/>
    </source>
</evidence>
<feature type="transmembrane region" description="Helical" evidence="13">
    <location>
        <begin position="28"/>
        <end position="47"/>
    </location>
</feature>
<feature type="transmembrane region" description="Helical" evidence="13">
    <location>
        <begin position="113"/>
        <end position="143"/>
    </location>
</feature>
<evidence type="ECO:0000256" key="10">
    <source>
        <dbReference type="ARBA" id="ARBA00025323"/>
    </source>
</evidence>
<dbReference type="PANTHER" id="PTHR30406">
    <property type="entry name" value="SULFATE TRANSPORT SYSTEM PERMEASE PROTEIN"/>
    <property type="match status" value="1"/>
</dbReference>
<sequence>MAAQGAGRPLMSSIHAAIQALFPNLLPIWAHLFTIVAIALLVLVALYKITAPPKSAKLEKMTTTEPRWVRWVLTTVALLFMLIFLILPLLSVFGEALRKGWDVYVTSLGEPDAISSIKLTLITALIAVPLNLVFGVAAAWCIAKYEFKGKAFLTTLIDLPFSISPVVAGLMYVLVFGANGWLGPWLAKHEIQIIFAVPGIVLATVFVTFPFIARELIPLMQAQGSDEEQAAIVLGASGWQTFWNVTLPNIKWGLVYGVILCNARAMGEFGAVSVVSGHIRGQTNTMPLHVEVLYADYQAAAAFAVASLLALLALVTLVIKSLAEWRAEQQARAAAEAPPERPGQISLATNKTAKAA</sequence>
<comment type="caution">
    <text evidence="15">The sequence shown here is derived from an EMBL/GenBank/DDBJ whole genome shotgun (WGS) entry which is preliminary data.</text>
</comment>
<evidence type="ECO:0000256" key="9">
    <source>
        <dbReference type="ARBA" id="ARBA00023136"/>
    </source>
</evidence>
<dbReference type="CDD" id="cd06261">
    <property type="entry name" value="TM_PBP2"/>
    <property type="match status" value="1"/>
</dbReference>
<comment type="subunit">
    <text evidence="2">The complex is composed of two ATP-binding proteins (CysA), two transmembrane proteins (CysT and CysW) and a solute-binding protein (CysP).</text>
</comment>
<proteinExistence type="predicted"/>
<feature type="transmembrane region" description="Helical" evidence="13">
    <location>
        <begin position="299"/>
        <end position="319"/>
    </location>
</feature>
<evidence type="ECO:0000256" key="6">
    <source>
        <dbReference type="ARBA" id="ARBA00022692"/>
    </source>
</evidence>
<keyword evidence="4" id="KW-1003">Cell membrane</keyword>
<evidence type="ECO:0000256" key="13">
    <source>
        <dbReference type="SAM" id="Phobius"/>
    </source>
</evidence>
<dbReference type="NCBIfam" id="TIGR02140">
    <property type="entry name" value="permease_CysW"/>
    <property type="match status" value="1"/>
</dbReference>
<evidence type="ECO:0000256" key="5">
    <source>
        <dbReference type="ARBA" id="ARBA00022519"/>
    </source>
</evidence>
<comment type="function">
    <text evidence="10">Part of the ABC transporter complex CysAWTP (TC 3.A.1.6.1) involved in sulfate/thiosulfate import. Probably responsible for the translocation of the substrate across the membrane.</text>
</comment>
<feature type="transmembrane region" description="Helical" evidence="13">
    <location>
        <begin position="68"/>
        <end position="93"/>
    </location>
</feature>
<dbReference type="FunFam" id="1.10.3720.10:FF:000015">
    <property type="entry name" value="Sulfate ABC transporter, permease CysW"/>
    <property type="match status" value="1"/>
</dbReference>
<accession>A0A0E3BGI8</accession>
<organism evidence="15 16">
    <name type="scientific">Comamonas thiooxydans</name>
    <dbReference type="NCBI Taxonomy" id="363952"/>
    <lineage>
        <taxon>Bacteria</taxon>
        <taxon>Pseudomonadati</taxon>
        <taxon>Pseudomonadota</taxon>
        <taxon>Betaproteobacteria</taxon>
        <taxon>Burkholderiales</taxon>
        <taxon>Comamonadaceae</taxon>
        <taxon>Comamonas</taxon>
    </lineage>
</organism>
<dbReference type="PANTHER" id="PTHR30406:SF1">
    <property type="entry name" value="SULFATE TRANSPORT SYSTEM PERMEASE PROTEIN CYSW"/>
    <property type="match status" value="1"/>
</dbReference>
<evidence type="ECO:0000313" key="15">
    <source>
        <dbReference type="EMBL" id="KGG92072.1"/>
    </source>
</evidence>
<feature type="region of interest" description="Disordered" evidence="12">
    <location>
        <begin position="333"/>
        <end position="356"/>
    </location>
</feature>
<evidence type="ECO:0000256" key="7">
    <source>
        <dbReference type="ARBA" id="ARBA00022989"/>
    </source>
</evidence>
<evidence type="ECO:0000259" key="14">
    <source>
        <dbReference type="PROSITE" id="PS50928"/>
    </source>
</evidence>
<dbReference type="GO" id="GO:0005886">
    <property type="term" value="C:plasma membrane"/>
    <property type="evidence" value="ECO:0007669"/>
    <property type="project" value="UniProtKB-SubCell"/>
</dbReference>
<feature type="transmembrane region" description="Helical" evidence="13">
    <location>
        <begin position="155"/>
        <end position="179"/>
    </location>
</feature>
<feature type="transmembrane region" description="Helical" evidence="13">
    <location>
        <begin position="254"/>
        <end position="279"/>
    </location>
</feature>
<dbReference type="InterPro" id="IPR000515">
    <property type="entry name" value="MetI-like"/>
</dbReference>
<gene>
    <name evidence="15" type="ORF">P245_12945</name>
</gene>
<evidence type="ECO:0000256" key="11">
    <source>
        <dbReference type="ARBA" id="ARBA00067681"/>
    </source>
</evidence>
<evidence type="ECO:0000256" key="3">
    <source>
        <dbReference type="ARBA" id="ARBA00022448"/>
    </source>
</evidence>
<comment type="subcellular location">
    <subcellularLocation>
        <location evidence="1">Cell inner membrane</location>
        <topology evidence="1">Multi-pass membrane protein</topology>
    </subcellularLocation>
</comment>
<dbReference type="SUPFAM" id="SSF161098">
    <property type="entry name" value="MetI-like"/>
    <property type="match status" value="1"/>
</dbReference>
<protein>
    <recommendedName>
        <fullName evidence="11">Sulfate transport system permease protein CysW</fullName>
    </recommendedName>
</protein>
<feature type="transmembrane region" description="Helical" evidence="13">
    <location>
        <begin position="191"/>
        <end position="213"/>
    </location>
</feature>
<evidence type="ECO:0000256" key="1">
    <source>
        <dbReference type="ARBA" id="ARBA00004429"/>
    </source>
</evidence>
<dbReference type="NCBIfam" id="TIGR00969">
    <property type="entry name" value="3a0106s02"/>
    <property type="match status" value="1"/>
</dbReference>
<feature type="domain" description="ABC transmembrane type-1" evidence="14">
    <location>
        <begin position="117"/>
        <end position="320"/>
    </location>
</feature>
<dbReference type="EMBL" id="AWTN01000090">
    <property type="protein sequence ID" value="KGG92072.1"/>
    <property type="molecule type" value="Genomic_DNA"/>
</dbReference>
<dbReference type="InterPro" id="IPR011866">
    <property type="entry name" value="CysW_permease"/>
</dbReference>
<keyword evidence="5" id="KW-0997">Cell inner membrane</keyword>
<dbReference type="GO" id="GO:0015419">
    <property type="term" value="F:ABC-type sulfate transporter activity"/>
    <property type="evidence" value="ECO:0007669"/>
    <property type="project" value="InterPro"/>
</dbReference>
<evidence type="ECO:0000256" key="2">
    <source>
        <dbReference type="ARBA" id="ARBA00011779"/>
    </source>
</evidence>
<evidence type="ECO:0000256" key="12">
    <source>
        <dbReference type="SAM" id="MobiDB-lite"/>
    </source>
</evidence>
<keyword evidence="8" id="KW-0764">Sulfate transport</keyword>
<dbReference type="InterPro" id="IPR035906">
    <property type="entry name" value="MetI-like_sf"/>
</dbReference>
<keyword evidence="6 13" id="KW-0812">Transmembrane</keyword>
<reference evidence="15 16" key="1">
    <citation type="submission" date="2013-09" db="EMBL/GenBank/DDBJ databases">
        <title>High correlation between genotypes and phenotypes of environmental bacteria Comamonas testosteroni strains.</title>
        <authorList>
            <person name="Liu L."/>
            <person name="Zhu W."/>
            <person name="Xia X."/>
            <person name="Xu B."/>
            <person name="Luo M."/>
            <person name="Wang G."/>
        </authorList>
    </citation>
    <scope>NUCLEOTIDE SEQUENCE [LARGE SCALE GENOMIC DNA]</scope>
    <source>
        <strain evidence="15 16">JL14</strain>
    </source>
</reference>
<dbReference type="AlphaFoldDB" id="A0A0E3BGI8"/>
<keyword evidence="7 13" id="KW-1133">Transmembrane helix</keyword>
<evidence type="ECO:0000256" key="8">
    <source>
        <dbReference type="ARBA" id="ARBA00023032"/>
    </source>
</evidence>